<feature type="compositionally biased region" description="Low complexity" evidence="5">
    <location>
        <begin position="474"/>
        <end position="485"/>
    </location>
</feature>
<feature type="region of interest" description="Disordered" evidence="5">
    <location>
        <begin position="474"/>
        <end position="498"/>
    </location>
</feature>
<feature type="region of interest" description="Disordered" evidence="5">
    <location>
        <begin position="326"/>
        <end position="460"/>
    </location>
</feature>
<dbReference type="SMART" id="SM00451">
    <property type="entry name" value="ZnF_U1"/>
    <property type="match status" value="1"/>
</dbReference>
<evidence type="ECO:0000313" key="9">
    <source>
        <dbReference type="Proteomes" id="UP000756132"/>
    </source>
</evidence>
<dbReference type="OrthoDB" id="5894at2759"/>
<dbReference type="InterPro" id="IPR054076">
    <property type="entry name" value="ZUO1-like_ZHD"/>
</dbReference>
<evidence type="ECO:0000256" key="3">
    <source>
        <dbReference type="ARBA" id="ARBA00022833"/>
    </source>
</evidence>
<keyword evidence="1" id="KW-0479">Metal-binding</keyword>
<dbReference type="InterPro" id="IPR051964">
    <property type="entry name" value="Chaperone_stress_response"/>
</dbReference>
<evidence type="ECO:0000256" key="5">
    <source>
        <dbReference type="SAM" id="MobiDB-lite"/>
    </source>
</evidence>
<keyword evidence="9" id="KW-1185">Reference proteome</keyword>
<evidence type="ECO:0000256" key="2">
    <source>
        <dbReference type="ARBA" id="ARBA00022771"/>
    </source>
</evidence>
<dbReference type="SUPFAM" id="SSF57667">
    <property type="entry name" value="beta-beta-alpha zinc fingers"/>
    <property type="match status" value="1"/>
</dbReference>
<dbReference type="Proteomes" id="UP000756132">
    <property type="component" value="Chromosome 11"/>
</dbReference>
<dbReference type="PROSITE" id="PS00636">
    <property type="entry name" value="DNAJ_1"/>
    <property type="match status" value="1"/>
</dbReference>
<dbReference type="InterPro" id="IPR036869">
    <property type="entry name" value="J_dom_sf"/>
</dbReference>
<dbReference type="PROSITE" id="PS50076">
    <property type="entry name" value="DNAJ_2"/>
    <property type="match status" value="1"/>
</dbReference>
<keyword evidence="2 4" id="KW-0863">Zinc-finger</keyword>
<feature type="compositionally biased region" description="Basic and acidic residues" evidence="5">
    <location>
        <begin position="411"/>
        <end position="434"/>
    </location>
</feature>
<feature type="region of interest" description="Disordered" evidence="5">
    <location>
        <begin position="279"/>
        <end position="306"/>
    </location>
</feature>
<evidence type="ECO:0000256" key="1">
    <source>
        <dbReference type="ARBA" id="ARBA00022723"/>
    </source>
</evidence>
<feature type="domain" description="C2H2-type" evidence="7">
    <location>
        <begin position="312"/>
        <end position="336"/>
    </location>
</feature>
<name>A0A9Q8UVJ0_PASFU</name>
<dbReference type="InterPro" id="IPR036236">
    <property type="entry name" value="Znf_C2H2_sf"/>
</dbReference>
<feature type="compositionally biased region" description="Acidic residues" evidence="5">
    <location>
        <begin position="297"/>
        <end position="306"/>
    </location>
</feature>
<dbReference type="PROSITE" id="PS00028">
    <property type="entry name" value="ZINC_FINGER_C2H2_1"/>
    <property type="match status" value="2"/>
</dbReference>
<dbReference type="CDD" id="cd06257">
    <property type="entry name" value="DnaJ"/>
    <property type="match status" value="1"/>
</dbReference>
<dbReference type="EMBL" id="CP090173">
    <property type="protein sequence ID" value="UJO24008.1"/>
    <property type="molecule type" value="Genomic_DNA"/>
</dbReference>
<evidence type="ECO:0000256" key="4">
    <source>
        <dbReference type="PROSITE-ProRule" id="PRU00042"/>
    </source>
</evidence>
<dbReference type="PANTHER" id="PTHR44029:SF1">
    <property type="entry name" value="DNAJ HOMOLOG SUBFAMILY C MEMBER 21"/>
    <property type="match status" value="1"/>
</dbReference>
<dbReference type="Pfam" id="PF12171">
    <property type="entry name" value="zf-C2H2_jaz"/>
    <property type="match status" value="1"/>
</dbReference>
<feature type="region of interest" description="Disordered" evidence="5">
    <location>
        <begin position="1"/>
        <end position="20"/>
    </location>
</feature>
<organism evidence="8 9">
    <name type="scientific">Passalora fulva</name>
    <name type="common">Tomato leaf mold</name>
    <name type="synonym">Cladosporium fulvum</name>
    <dbReference type="NCBI Taxonomy" id="5499"/>
    <lineage>
        <taxon>Eukaryota</taxon>
        <taxon>Fungi</taxon>
        <taxon>Dikarya</taxon>
        <taxon>Ascomycota</taxon>
        <taxon>Pezizomycotina</taxon>
        <taxon>Dothideomycetes</taxon>
        <taxon>Dothideomycetidae</taxon>
        <taxon>Mycosphaerellales</taxon>
        <taxon>Mycosphaerellaceae</taxon>
        <taxon>Fulvia</taxon>
    </lineage>
</organism>
<dbReference type="GO" id="GO:0005737">
    <property type="term" value="C:cytoplasm"/>
    <property type="evidence" value="ECO:0007669"/>
    <property type="project" value="TreeGrafter"/>
</dbReference>
<dbReference type="InterPro" id="IPR001623">
    <property type="entry name" value="DnaJ_domain"/>
</dbReference>
<dbReference type="SUPFAM" id="SSF46565">
    <property type="entry name" value="Chaperone J-domain"/>
    <property type="match status" value="1"/>
</dbReference>
<protein>
    <submittedName>
        <fullName evidence="8">DnaJ subfamily C member 21</fullName>
    </submittedName>
</protein>
<dbReference type="GO" id="GO:0008270">
    <property type="term" value="F:zinc ion binding"/>
    <property type="evidence" value="ECO:0007669"/>
    <property type="project" value="UniProtKB-KW"/>
</dbReference>
<feature type="domain" description="C2H2-type" evidence="7">
    <location>
        <begin position="518"/>
        <end position="547"/>
    </location>
</feature>
<keyword evidence="3" id="KW-0862">Zinc</keyword>
<dbReference type="AlphaFoldDB" id="A0A9Q8UVJ0"/>
<reference evidence="8" key="2">
    <citation type="journal article" date="2022" name="Microb. Genom.">
        <title>A chromosome-scale genome assembly of the tomato pathogen Cladosporium fulvum reveals a compartmentalized genome architecture and the presence of a dispensable chromosome.</title>
        <authorList>
            <person name="Zaccaron A.Z."/>
            <person name="Chen L.H."/>
            <person name="Samaras A."/>
            <person name="Stergiopoulos I."/>
        </authorList>
    </citation>
    <scope>NUCLEOTIDE SEQUENCE</scope>
    <source>
        <strain evidence="8">Race5_Kim</strain>
    </source>
</reference>
<dbReference type="InterPro" id="IPR018253">
    <property type="entry name" value="DnaJ_domain_CS"/>
</dbReference>
<feature type="region of interest" description="Disordered" evidence="5">
    <location>
        <begin position="539"/>
        <end position="562"/>
    </location>
</feature>
<proteinExistence type="predicted"/>
<dbReference type="Gene3D" id="3.30.160.60">
    <property type="entry name" value="Classic Zinc Finger"/>
    <property type="match status" value="1"/>
</dbReference>
<feature type="domain" description="J" evidence="6">
    <location>
        <begin position="24"/>
        <end position="90"/>
    </location>
</feature>
<dbReference type="GeneID" id="71992904"/>
<dbReference type="PROSITE" id="PS50157">
    <property type="entry name" value="ZINC_FINGER_C2H2_2"/>
    <property type="match status" value="2"/>
</dbReference>
<dbReference type="SMART" id="SM00271">
    <property type="entry name" value="DnaJ"/>
    <property type="match status" value="1"/>
</dbReference>
<dbReference type="InterPro" id="IPR003604">
    <property type="entry name" value="Matrin/U1-like-C_Znf_C2H2"/>
</dbReference>
<sequence length="562" mass="62433">MGQSQSSGGAGGGSRGGGGEVKTSYYVLLGIERNATEEEIKKAYRRKALELHPDRNYGNEEAATKTFAEIQAAHEVLSDPQERAWYDSHESAILRGDDATTDAPTYEDVRVTTADDIARLVSKFNRNVEFSDAPSGFYGFVRETFEQLAKEEDIASSWEDVEVREYPTFGHKDDEYGDVVKQFYAAWSGFSTVKSFSWRDKYRLSDAPDRWIRRRMEQENLKLRKDGKQEFNEAVRSLVQFIKKRDPRFVPNTQSEAERQKALRDAAAAQAARARAANAAKLAEQAVPEWTKARDPEELEESSEEEVEELHFECVACNKVFKSERQWEAHEKSKKHQKAVKELQKRMRKQNAHLNLDESGTDSGAVTPDLEDEEQEVLDDLAAEVEDHEDYADGASEKAEDDIDDAAFATDAEKHEVDVPKDDADQGPREDHEPSTTVPEMEANEVEEASNSENEDYASMSTIQARMRSAALDTPASTVASTAASEDNSGPAKPKMGKAALKRAKKAAAADAQAAAGHKCQVCNEEFPSRTKLFQHVEEEGHAALKDAKPGNAKGKKGKGKG</sequence>
<dbReference type="Pfam" id="PF00226">
    <property type="entry name" value="DnaJ"/>
    <property type="match status" value="1"/>
</dbReference>
<dbReference type="InterPro" id="IPR013087">
    <property type="entry name" value="Znf_C2H2_type"/>
</dbReference>
<dbReference type="Gene3D" id="1.10.287.110">
    <property type="entry name" value="DnaJ domain"/>
    <property type="match status" value="1"/>
</dbReference>
<dbReference type="KEGG" id="ffu:CLAFUR5_13026"/>
<feature type="compositionally biased region" description="Gly residues" evidence="5">
    <location>
        <begin position="8"/>
        <end position="20"/>
    </location>
</feature>
<evidence type="ECO:0000259" key="7">
    <source>
        <dbReference type="PROSITE" id="PS50157"/>
    </source>
</evidence>
<evidence type="ECO:0000259" key="6">
    <source>
        <dbReference type="PROSITE" id="PS50076"/>
    </source>
</evidence>
<feature type="compositionally biased region" description="Acidic residues" evidence="5">
    <location>
        <begin position="442"/>
        <end position="456"/>
    </location>
</feature>
<accession>A0A9Q8UVJ0</accession>
<dbReference type="InterPro" id="IPR022755">
    <property type="entry name" value="Znf_C2H2_jaz"/>
</dbReference>
<dbReference type="PANTHER" id="PTHR44029">
    <property type="entry name" value="DNAJ HOMOLOG SUBFAMILY C MEMBER 21"/>
    <property type="match status" value="1"/>
</dbReference>
<feature type="compositionally biased region" description="Basic and acidic residues" evidence="5">
    <location>
        <begin position="539"/>
        <end position="549"/>
    </location>
</feature>
<dbReference type="SMART" id="SM00355">
    <property type="entry name" value="ZnF_C2H2"/>
    <property type="match status" value="2"/>
</dbReference>
<dbReference type="PRINTS" id="PR00625">
    <property type="entry name" value="JDOMAIN"/>
</dbReference>
<feature type="compositionally biased region" description="Acidic residues" evidence="5">
    <location>
        <begin position="369"/>
        <end position="392"/>
    </location>
</feature>
<dbReference type="RefSeq" id="XP_047768374.1">
    <property type="nucleotide sequence ID" value="XM_047912174.1"/>
</dbReference>
<gene>
    <name evidence="8" type="ORF">CLAFUR5_13026</name>
</gene>
<dbReference type="Pfam" id="PF21884">
    <property type="entry name" value="ZUO1-like_ZHD"/>
    <property type="match status" value="1"/>
</dbReference>
<reference evidence="8" key="1">
    <citation type="submission" date="2021-12" db="EMBL/GenBank/DDBJ databases">
        <authorList>
            <person name="Zaccaron A."/>
            <person name="Stergiopoulos I."/>
        </authorList>
    </citation>
    <scope>NUCLEOTIDE SEQUENCE</scope>
    <source>
        <strain evidence="8">Race5_Kim</strain>
    </source>
</reference>
<evidence type="ECO:0000313" key="8">
    <source>
        <dbReference type="EMBL" id="UJO24008.1"/>
    </source>
</evidence>
<dbReference type="GO" id="GO:0003676">
    <property type="term" value="F:nucleic acid binding"/>
    <property type="evidence" value="ECO:0007669"/>
    <property type="project" value="InterPro"/>
</dbReference>